<evidence type="ECO:0000256" key="1">
    <source>
        <dbReference type="SAM" id="MobiDB-lite"/>
    </source>
</evidence>
<evidence type="ECO:0000313" key="2">
    <source>
        <dbReference type="EMBL" id="KAK3791234.1"/>
    </source>
</evidence>
<reference evidence="2" key="1">
    <citation type="journal article" date="2023" name="G3 (Bethesda)">
        <title>A reference genome for the long-term kleptoplast-retaining sea slug Elysia crispata morphotype clarki.</title>
        <authorList>
            <person name="Eastman K.E."/>
            <person name="Pendleton A.L."/>
            <person name="Shaikh M.A."/>
            <person name="Suttiyut T."/>
            <person name="Ogas R."/>
            <person name="Tomko P."/>
            <person name="Gavelis G."/>
            <person name="Widhalm J.R."/>
            <person name="Wisecaver J.H."/>
        </authorList>
    </citation>
    <scope>NUCLEOTIDE SEQUENCE</scope>
    <source>
        <strain evidence="2">ECLA1</strain>
    </source>
</reference>
<protein>
    <submittedName>
        <fullName evidence="2">Uncharacterized protein</fullName>
    </submittedName>
</protein>
<dbReference type="AlphaFoldDB" id="A0AAE1E1T9"/>
<dbReference type="EMBL" id="JAWDGP010001480">
    <property type="protein sequence ID" value="KAK3791234.1"/>
    <property type="molecule type" value="Genomic_DNA"/>
</dbReference>
<accession>A0AAE1E1T9</accession>
<gene>
    <name evidence="2" type="ORF">RRG08_047142</name>
</gene>
<evidence type="ECO:0000313" key="3">
    <source>
        <dbReference type="Proteomes" id="UP001283361"/>
    </source>
</evidence>
<name>A0AAE1E1T9_9GAST</name>
<sequence length="84" mass="9345">MLSATFQLRSSSLREGGSGKQRPSSPGRAMLLTHCRSSYLDLCLCLEQQTSIGHGRDSRMRPRNLTITNGMNWIPQSTIHAQTL</sequence>
<proteinExistence type="predicted"/>
<dbReference type="Proteomes" id="UP001283361">
    <property type="component" value="Unassembled WGS sequence"/>
</dbReference>
<feature type="region of interest" description="Disordered" evidence="1">
    <location>
        <begin position="1"/>
        <end position="28"/>
    </location>
</feature>
<keyword evidence="3" id="KW-1185">Reference proteome</keyword>
<organism evidence="2 3">
    <name type="scientific">Elysia crispata</name>
    <name type="common">lettuce slug</name>
    <dbReference type="NCBI Taxonomy" id="231223"/>
    <lineage>
        <taxon>Eukaryota</taxon>
        <taxon>Metazoa</taxon>
        <taxon>Spiralia</taxon>
        <taxon>Lophotrochozoa</taxon>
        <taxon>Mollusca</taxon>
        <taxon>Gastropoda</taxon>
        <taxon>Heterobranchia</taxon>
        <taxon>Euthyneura</taxon>
        <taxon>Panpulmonata</taxon>
        <taxon>Sacoglossa</taxon>
        <taxon>Placobranchoidea</taxon>
        <taxon>Plakobranchidae</taxon>
        <taxon>Elysia</taxon>
    </lineage>
</organism>
<comment type="caution">
    <text evidence="2">The sequence shown here is derived from an EMBL/GenBank/DDBJ whole genome shotgun (WGS) entry which is preliminary data.</text>
</comment>